<feature type="region of interest" description="Disordered" evidence="1">
    <location>
        <begin position="71"/>
        <end position="97"/>
    </location>
</feature>
<dbReference type="Proteomes" id="UP001304895">
    <property type="component" value="Unassembled WGS sequence"/>
</dbReference>
<evidence type="ECO:0000256" key="1">
    <source>
        <dbReference type="SAM" id="MobiDB-lite"/>
    </source>
</evidence>
<name>A0AAN6UBK8_9PEZI</name>
<gene>
    <name evidence="2" type="ORF">BT67DRAFT_251412</name>
</gene>
<accession>A0AAN6UBK8</accession>
<evidence type="ECO:0000313" key="2">
    <source>
        <dbReference type="EMBL" id="KAK4129978.1"/>
    </source>
</evidence>
<protein>
    <submittedName>
        <fullName evidence="2">Uncharacterized protein</fullName>
    </submittedName>
</protein>
<reference evidence="2" key="2">
    <citation type="submission" date="2023-05" db="EMBL/GenBank/DDBJ databases">
        <authorList>
            <consortium name="Lawrence Berkeley National Laboratory"/>
            <person name="Steindorff A."/>
            <person name="Hensen N."/>
            <person name="Bonometti L."/>
            <person name="Westerberg I."/>
            <person name="Brannstrom I.O."/>
            <person name="Guillou S."/>
            <person name="Cros-Aarteil S."/>
            <person name="Calhoun S."/>
            <person name="Haridas S."/>
            <person name="Kuo A."/>
            <person name="Mondo S."/>
            <person name="Pangilinan J."/>
            <person name="Riley R."/>
            <person name="Labutti K."/>
            <person name="Andreopoulos B."/>
            <person name="Lipzen A."/>
            <person name="Chen C."/>
            <person name="Yanf M."/>
            <person name="Daum C."/>
            <person name="Ng V."/>
            <person name="Clum A."/>
            <person name="Ohm R."/>
            <person name="Martin F."/>
            <person name="Silar P."/>
            <person name="Natvig D."/>
            <person name="Lalanne C."/>
            <person name="Gautier V."/>
            <person name="Ament-Velasquez S.L."/>
            <person name="Kruys A."/>
            <person name="Hutchinson M.I."/>
            <person name="Powell A.J."/>
            <person name="Barry K."/>
            <person name="Miller A.N."/>
            <person name="Grigoriev I.V."/>
            <person name="Debuchy R."/>
            <person name="Gladieux P."/>
            <person name="Thoren M.H."/>
            <person name="Johannesson H."/>
        </authorList>
    </citation>
    <scope>NUCLEOTIDE SEQUENCE</scope>
    <source>
        <strain evidence="2">CBS 123565</strain>
    </source>
</reference>
<dbReference type="AlphaFoldDB" id="A0AAN6UBK8"/>
<organism evidence="2 3">
    <name type="scientific">Trichocladium antarcticum</name>
    <dbReference type="NCBI Taxonomy" id="1450529"/>
    <lineage>
        <taxon>Eukaryota</taxon>
        <taxon>Fungi</taxon>
        <taxon>Dikarya</taxon>
        <taxon>Ascomycota</taxon>
        <taxon>Pezizomycotina</taxon>
        <taxon>Sordariomycetes</taxon>
        <taxon>Sordariomycetidae</taxon>
        <taxon>Sordariales</taxon>
        <taxon>Chaetomiaceae</taxon>
        <taxon>Trichocladium</taxon>
    </lineage>
</organism>
<keyword evidence="3" id="KW-1185">Reference proteome</keyword>
<proteinExistence type="predicted"/>
<sequence>MHIEPAISARPSRWLRFEALAHCPPCLAPFGMSAFDLRSMWKLRHGIRSRNRRVRVWLPIQYRASSCATPTLPIGRSDGHAPGKPPVPRPMAKDPSVGTFASPTGQTTGYRVPLPPNKHQVYPAQCRNPGPAAISAWLESYSYPIGRSLAGRASQLGGPRNVRKTDLGGTCSTGIGFWRVLPHGFGRDPEVQTPLQILGRAKKPRRRIWRTPGPSTGRE</sequence>
<reference evidence="2" key="1">
    <citation type="journal article" date="2023" name="Mol. Phylogenet. Evol.">
        <title>Genome-scale phylogeny and comparative genomics of the fungal order Sordariales.</title>
        <authorList>
            <person name="Hensen N."/>
            <person name="Bonometti L."/>
            <person name="Westerberg I."/>
            <person name="Brannstrom I.O."/>
            <person name="Guillou S."/>
            <person name="Cros-Aarteil S."/>
            <person name="Calhoun S."/>
            <person name="Haridas S."/>
            <person name="Kuo A."/>
            <person name="Mondo S."/>
            <person name="Pangilinan J."/>
            <person name="Riley R."/>
            <person name="LaButti K."/>
            <person name="Andreopoulos B."/>
            <person name="Lipzen A."/>
            <person name="Chen C."/>
            <person name="Yan M."/>
            <person name="Daum C."/>
            <person name="Ng V."/>
            <person name="Clum A."/>
            <person name="Steindorff A."/>
            <person name="Ohm R.A."/>
            <person name="Martin F."/>
            <person name="Silar P."/>
            <person name="Natvig D.O."/>
            <person name="Lalanne C."/>
            <person name="Gautier V."/>
            <person name="Ament-Velasquez S.L."/>
            <person name="Kruys A."/>
            <person name="Hutchinson M.I."/>
            <person name="Powell A.J."/>
            <person name="Barry K."/>
            <person name="Miller A.N."/>
            <person name="Grigoriev I.V."/>
            <person name="Debuchy R."/>
            <person name="Gladieux P."/>
            <person name="Hiltunen Thoren M."/>
            <person name="Johannesson H."/>
        </authorList>
    </citation>
    <scope>NUCLEOTIDE SEQUENCE</scope>
    <source>
        <strain evidence="2">CBS 123565</strain>
    </source>
</reference>
<evidence type="ECO:0000313" key="3">
    <source>
        <dbReference type="Proteomes" id="UP001304895"/>
    </source>
</evidence>
<comment type="caution">
    <text evidence="2">The sequence shown here is derived from an EMBL/GenBank/DDBJ whole genome shotgun (WGS) entry which is preliminary data.</text>
</comment>
<dbReference type="EMBL" id="MU853446">
    <property type="protein sequence ID" value="KAK4129978.1"/>
    <property type="molecule type" value="Genomic_DNA"/>
</dbReference>